<protein>
    <submittedName>
        <fullName evidence="7">Tripeptidyl aminopeptidase</fullName>
        <ecNumber evidence="7">3.4.14.-</ecNumber>
    </submittedName>
</protein>
<dbReference type="GO" id="GO:0004177">
    <property type="term" value="F:aminopeptidase activity"/>
    <property type="evidence" value="ECO:0007669"/>
    <property type="project" value="UniProtKB-KW"/>
</dbReference>
<dbReference type="InterPro" id="IPR013595">
    <property type="entry name" value="Pept_S33_TAP-like_C"/>
</dbReference>
<proteinExistence type="inferred from homology"/>
<feature type="domain" description="Peptidase S33 tripeptidyl aminopeptidase-like C-terminal" evidence="6">
    <location>
        <begin position="425"/>
        <end position="517"/>
    </location>
</feature>
<dbReference type="SUPFAM" id="SSF53474">
    <property type="entry name" value="alpha/beta-Hydrolases"/>
    <property type="match status" value="1"/>
</dbReference>
<keyword evidence="3 7" id="KW-0378">Hydrolase</keyword>
<evidence type="ECO:0000256" key="2">
    <source>
        <dbReference type="ARBA" id="ARBA00022729"/>
    </source>
</evidence>
<evidence type="ECO:0000256" key="3">
    <source>
        <dbReference type="ARBA" id="ARBA00022801"/>
    </source>
</evidence>
<evidence type="ECO:0000256" key="4">
    <source>
        <dbReference type="SAM" id="MobiDB-lite"/>
    </source>
</evidence>
<keyword evidence="7" id="KW-0031">Aminopeptidase</keyword>
<dbReference type="InterPro" id="IPR029058">
    <property type="entry name" value="AB_hydrolase_fold"/>
</dbReference>
<dbReference type="InterPro" id="IPR051601">
    <property type="entry name" value="Serine_prot/Carboxylest_S33"/>
</dbReference>
<dbReference type="Gene3D" id="3.40.50.1820">
    <property type="entry name" value="alpha/beta hydrolase"/>
    <property type="match status" value="1"/>
</dbReference>
<feature type="signal peptide" evidence="5">
    <location>
        <begin position="1"/>
        <end position="21"/>
    </location>
</feature>
<feature type="chain" id="PRO_5031286312" evidence="5">
    <location>
        <begin position="22"/>
        <end position="520"/>
    </location>
</feature>
<dbReference type="Pfam" id="PF08386">
    <property type="entry name" value="Abhydrolase_4"/>
    <property type="match status" value="1"/>
</dbReference>
<reference evidence="7 8" key="1">
    <citation type="submission" date="2018-11" db="EMBL/GenBank/DDBJ databases">
        <authorList>
            <consortium name="Pathogen Informatics"/>
        </authorList>
    </citation>
    <scope>NUCLEOTIDE SEQUENCE [LARGE SCALE GENOMIC DNA]</scope>
    <source>
        <strain evidence="7 8">NCTC10327</strain>
    </source>
</reference>
<dbReference type="PANTHER" id="PTHR43248">
    <property type="entry name" value="2-SUCCINYL-6-HYDROXY-2,4-CYCLOHEXADIENE-1-CARBOXYLATE SYNTHASE"/>
    <property type="match status" value="1"/>
</dbReference>
<dbReference type="RefSeq" id="WP_185933661.1">
    <property type="nucleotide sequence ID" value="NZ_UYIO01000001.1"/>
</dbReference>
<comment type="similarity">
    <text evidence="1">Belongs to the peptidase S33 family.</text>
</comment>
<evidence type="ECO:0000313" key="7">
    <source>
        <dbReference type="EMBL" id="VDG75645.1"/>
    </source>
</evidence>
<dbReference type="PROSITE" id="PS51257">
    <property type="entry name" value="PROKAR_LIPOPROTEIN"/>
    <property type="match status" value="1"/>
</dbReference>
<dbReference type="PANTHER" id="PTHR43248:SF29">
    <property type="entry name" value="TRIPEPTIDYL AMINOPEPTIDASE"/>
    <property type="match status" value="1"/>
</dbReference>
<evidence type="ECO:0000259" key="6">
    <source>
        <dbReference type="Pfam" id="PF08386"/>
    </source>
</evidence>
<keyword evidence="2 5" id="KW-0732">Signal</keyword>
<evidence type="ECO:0000256" key="5">
    <source>
        <dbReference type="SAM" id="SignalP"/>
    </source>
</evidence>
<evidence type="ECO:0000256" key="1">
    <source>
        <dbReference type="ARBA" id="ARBA00010088"/>
    </source>
</evidence>
<dbReference type="Proteomes" id="UP000269974">
    <property type="component" value="Unassembled WGS sequence"/>
</dbReference>
<dbReference type="AlphaFoldDB" id="A0A7Z8Y7L2"/>
<gene>
    <name evidence="7" type="primary">tap_1</name>
    <name evidence="7" type="ORF">NCTC10327_00333</name>
</gene>
<dbReference type="EMBL" id="UYIO01000001">
    <property type="protein sequence ID" value="VDG75645.1"/>
    <property type="molecule type" value="Genomic_DNA"/>
</dbReference>
<dbReference type="EC" id="3.4.14.-" evidence="7"/>
<evidence type="ECO:0000313" key="8">
    <source>
        <dbReference type="Proteomes" id="UP000269974"/>
    </source>
</evidence>
<keyword evidence="7" id="KW-0645">Protease</keyword>
<accession>A0A7Z8Y7L2</accession>
<organism evidence="7 8">
    <name type="scientific">Actinobaculum suis</name>
    <dbReference type="NCBI Taxonomy" id="1657"/>
    <lineage>
        <taxon>Bacteria</taxon>
        <taxon>Bacillati</taxon>
        <taxon>Actinomycetota</taxon>
        <taxon>Actinomycetes</taxon>
        <taxon>Actinomycetales</taxon>
        <taxon>Actinomycetaceae</taxon>
        <taxon>Actinobaculum</taxon>
    </lineage>
</organism>
<comment type="caution">
    <text evidence="7">The sequence shown here is derived from an EMBL/GenBank/DDBJ whole genome shotgun (WGS) entry which is preliminary data.</text>
</comment>
<feature type="region of interest" description="Disordered" evidence="4">
    <location>
        <begin position="33"/>
        <end position="56"/>
    </location>
</feature>
<name>A0A7Z8Y7L2_9ACTO</name>
<sequence length="520" mass="55544">MRKKAAAVTALVSLVMPLALAGCGTGALYGKDKQETSASAPGPQAGAESPQIPAGPIPEGLEEFYNQPVEWKDCGPAAQCTDIQVPLDYAQPEGKTITVAMKKRVASGKKIGTLFVNPGGPGGSGIEMVDGINAFFSDKVLAAYDVVGFDPRGVGKSTPVKCLSDAELDRVLTASYPDDDPETPQKLDADLQTLSKGCDAQSGELLPYVGTNQAARDLDVMRALTGEEQLTYVGYSYGTLLGTQYMEYYPQNVGRMILDGAVDPSLGIQEMSVEQTAAFETVFRRFMADCLTREDCPFHGTVDEGIAQMQELLARAQTQPYEGEPGRPVNEGQVMTGLVTTMYDPDYWAIARTAFGAMQKHNDASTFQLMSDLTVGRKPDGSYDNSSEANFAINCADYPAVTEAELAAGVEKAKDFPILGAMYVGSDSCKFWSYHPDAVPGPFTGKGAPPVVVVGTRYDPATPYQWSENLAKALESAVLVTYEGDGHTAYNPDNQCIAAPLDKYLLEGTVPQDGLTCPAQ</sequence>